<organism evidence="1 2">
    <name type="scientific">Azotobacter chroococcum</name>
    <dbReference type="NCBI Taxonomy" id="353"/>
    <lineage>
        <taxon>Bacteria</taxon>
        <taxon>Pseudomonadati</taxon>
        <taxon>Pseudomonadota</taxon>
        <taxon>Gammaproteobacteria</taxon>
        <taxon>Pseudomonadales</taxon>
        <taxon>Pseudomonadaceae</taxon>
        <taxon>Azotobacter</taxon>
    </lineage>
</organism>
<dbReference type="AlphaFoldDB" id="A0AAP9YGS6"/>
<name>A0AAP9YGS6_9GAMM</name>
<dbReference type="EMBL" id="CP066310">
    <property type="protein sequence ID" value="QQE90886.1"/>
    <property type="molecule type" value="Genomic_DNA"/>
</dbReference>
<dbReference type="Proteomes" id="UP000596192">
    <property type="component" value="Chromosome"/>
</dbReference>
<evidence type="ECO:0000313" key="2">
    <source>
        <dbReference type="Proteomes" id="UP000596192"/>
    </source>
</evidence>
<protein>
    <submittedName>
        <fullName evidence="1">Uncharacterized protein</fullName>
    </submittedName>
</protein>
<accession>A0AAP9YGS6</accession>
<proteinExistence type="predicted"/>
<reference evidence="1 2" key="1">
    <citation type="submission" date="2020-12" db="EMBL/GenBank/DDBJ databases">
        <title>Genomic Analysis and Response surface optimization of nitrogen-fixing conditions for A. chroococcum strain HR1, Isolation from rhizosphere soil.</title>
        <authorList>
            <person name="Li J."/>
            <person name="Yang H."/>
            <person name="Liu H."/>
            <person name="Wang C."/>
            <person name="Tian Y."/>
            <person name="Lu X.Y."/>
        </authorList>
    </citation>
    <scope>NUCLEOTIDE SEQUENCE [LARGE SCALE GENOMIC DNA]</scope>
    <source>
        <strain evidence="1 2">HR1</strain>
    </source>
</reference>
<dbReference type="RefSeq" id="WP_136888920.1">
    <property type="nucleotide sequence ID" value="NZ_CP066310.1"/>
</dbReference>
<sequence length="67" mass="7659">MQNPPEPTAEQKRHAVLAQRSRAYRLESDPLRLEAEYDAVIAGTDPDYTAWLAKVAEIKVRYPLPNH</sequence>
<gene>
    <name evidence="1" type="ORF">GKQ51_11205</name>
</gene>
<evidence type="ECO:0000313" key="1">
    <source>
        <dbReference type="EMBL" id="QQE90886.1"/>
    </source>
</evidence>